<evidence type="ECO:0000256" key="3">
    <source>
        <dbReference type="ARBA" id="ARBA00022475"/>
    </source>
</evidence>
<accession>A0ABD0W643</accession>
<keyword evidence="8" id="KW-1133">Transmembrane helix</keyword>
<keyword evidence="6" id="KW-0675">Receptor</keyword>
<evidence type="ECO:0000313" key="11">
    <source>
        <dbReference type="Proteomes" id="UP001557470"/>
    </source>
</evidence>
<dbReference type="SMART" id="SM00907">
    <property type="entry name" value="GDNF"/>
    <property type="match status" value="3"/>
</dbReference>
<evidence type="ECO:0000256" key="6">
    <source>
        <dbReference type="ARBA" id="ARBA00023170"/>
    </source>
</evidence>
<evidence type="ECO:0000256" key="1">
    <source>
        <dbReference type="ARBA" id="ARBA00004236"/>
    </source>
</evidence>
<evidence type="ECO:0000256" key="5">
    <source>
        <dbReference type="ARBA" id="ARBA00023136"/>
    </source>
</evidence>
<evidence type="ECO:0000256" key="7">
    <source>
        <dbReference type="ARBA" id="ARBA00023180"/>
    </source>
</evidence>
<keyword evidence="8" id="KW-0812">Transmembrane</keyword>
<evidence type="ECO:0000256" key="2">
    <source>
        <dbReference type="ARBA" id="ARBA00005961"/>
    </source>
</evidence>
<keyword evidence="3" id="KW-1003">Cell membrane</keyword>
<comment type="subcellular location">
    <subcellularLocation>
        <location evidence="1">Cell membrane</location>
    </subcellularLocation>
</comment>
<evidence type="ECO:0000256" key="8">
    <source>
        <dbReference type="SAM" id="Phobius"/>
    </source>
</evidence>
<dbReference type="InterPro" id="IPR003438">
    <property type="entry name" value="GDNF_rcpt"/>
</dbReference>
<feature type="transmembrane region" description="Helical" evidence="8">
    <location>
        <begin position="470"/>
        <end position="493"/>
    </location>
</feature>
<feature type="domain" description="GDNF/GAS1" evidence="9">
    <location>
        <begin position="132"/>
        <end position="208"/>
    </location>
</feature>
<keyword evidence="7" id="KW-0325">Glycoprotein</keyword>
<comment type="caution">
    <text evidence="10">The sequence shown here is derived from an EMBL/GenBank/DDBJ whole genome shotgun (WGS) entry which is preliminary data.</text>
</comment>
<dbReference type="Proteomes" id="UP001557470">
    <property type="component" value="Unassembled WGS sequence"/>
</dbReference>
<dbReference type="GO" id="GO:0007169">
    <property type="term" value="P:cell surface receptor protein tyrosine kinase signaling pathway"/>
    <property type="evidence" value="ECO:0007669"/>
    <property type="project" value="UniProtKB-ARBA"/>
</dbReference>
<comment type="similarity">
    <text evidence="2">Belongs to the GDNFR family.</text>
</comment>
<proteinExistence type="inferred from homology"/>
<dbReference type="PANTHER" id="PTHR10269:SF1">
    <property type="entry name" value="GDNF FAMILY RECEPTOR ALPHA-LIKE"/>
    <property type="match status" value="1"/>
</dbReference>
<name>A0ABD0W643_UMBPY</name>
<dbReference type="AlphaFoldDB" id="A0ABD0W643"/>
<dbReference type="SUPFAM" id="SSF110035">
    <property type="entry name" value="GDNF receptor-like"/>
    <property type="match status" value="3"/>
</dbReference>
<dbReference type="EMBL" id="JAGEUA010000010">
    <property type="protein sequence ID" value="KAL0964655.1"/>
    <property type="molecule type" value="Genomic_DNA"/>
</dbReference>
<dbReference type="PANTHER" id="PTHR10269">
    <property type="entry name" value="GDNF RECEPTOR ALPHA"/>
    <property type="match status" value="1"/>
</dbReference>
<feature type="transmembrane region" description="Helical" evidence="8">
    <location>
        <begin position="12"/>
        <end position="35"/>
    </location>
</feature>
<keyword evidence="4" id="KW-0732">Signal</keyword>
<gene>
    <name evidence="10" type="ORF">UPYG_G00327110</name>
</gene>
<organism evidence="10 11">
    <name type="scientific">Umbra pygmaea</name>
    <name type="common">Eastern mudminnow</name>
    <dbReference type="NCBI Taxonomy" id="75934"/>
    <lineage>
        <taxon>Eukaryota</taxon>
        <taxon>Metazoa</taxon>
        <taxon>Chordata</taxon>
        <taxon>Craniata</taxon>
        <taxon>Vertebrata</taxon>
        <taxon>Euteleostomi</taxon>
        <taxon>Actinopterygii</taxon>
        <taxon>Neopterygii</taxon>
        <taxon>Teleostei</taxon>
        <taxon>Protacanthopterygii</taxon>
        <taxon>Esociformes</taxon>
        <taxon>Umbridae</taxon>
        <taxon>Umbra</taxon>
    </lineage>
</organism>
<keyword evidence="11" id="KW-1185">Reference proteome</keyword>
<dbReference type="Pfam" id="PF02351">
    <property type="entry name" value="GDNF"/>
    <property type="match status" value="2"/>
</dbReference>
<dbReference type="PROSITE" id="PS51257">
    <property type="entry name" value="PROKAR_LIPOPROTEIN"/>
    <property type="match status" value="1"/>
</dbReference>
<evidence type="ECO:0000259" key="9">
    <source>
        <dbReference type="SMART" id="SM00907"/>
    </source>
</evidence>
<keyword evidence="5 8" id="KW-0472">Membrane</keyword>
<feature type="domain" description="GDNF/GAS1" evidence="9">
    <location>
        <begin position="254"/>
        <end position="331"/>
    </location>
</feature>
<dbReference type="InterPro" id="IPR016017">
    <property type="entry name" value="GDNF/GAS1"/>
</dbReference>
<feature type="domain" description="GDNF/GAS1" evidence="9">
    <location>
        <begin position="343"/>
        <end position="440"/>
    </location>
</feature>
<sequence length="515" mass="57932">MQRTSMKTAMVIGVFVYQMTSILISSISTSCLSFMETCMSESDFCEKTAFRNHCNHKDESCQITDPKVCNMTIQSILDQYPTVIGCLCTWEEPCTTLDVLALKCLTETGSQALSSSSRTPFKEPQVATRESCPSALHSCQKSHQCATAYKTLKDSCQIGKNKCDSPSSQDSCLSLWMELQSTSLSNCTCALSSRKCLGIWRSVNNNPCIQKALDRRESSNMRHKLPVNAQQKGLVVDWKGSSLKEYVHESGDSCLQQTTVCLHDEVCNRWLVPLVQACSSKRCNDTHCRQITQQFYAGLPFNVAQMFVLCECKPENQDCLQMKKSLHGGTCGELQEDARTPICLEVFHSCLTEAHCRNRLEALLSKCWDTEEIRCSDYAVDTCISSLDPAVILGRDPECQRALSATMGTVLQHPCTCEGLYNRDLYKCNRIHEVLHNRAYFMSPLKKASTPDVPSEMNEPHQGFEWLTDLLLSVFAYVLLVVVVLLAVMVAFYRWMHSKTENKCRPPDKNCVVIF</sequence>
<dbReference type="GO" id="GO:0005886">
    <property type="term" value="C:plasma membrane"/>
    <property type="evidence" value="ECO:0007669"/>
    <property type="project" value="UniProtKB-SubCell"/>
</dbReference>
<evidence type="ECO:0000313" key="10">
    <source>
        <dbReference type="EMBL" id="KAL0964655.1"/>
    </source>
</evidence>
<evidence type="ECO:0000256" key="4">
    <source>
        <dbReference type="ARBA" id="ARBA00022729"/>
    </source>
</evidence>
<protein>
    <recommendedName>
        <fullName evidence="9">GDNF/GAS1 domain-containing protein</fullName>
    </recommendedName>
</protein>
<reference evidence="10 11" key="1">
    <citation type="submission" date="2024-06" db="EMBL/GenBank/DDBJ databases">
        <authorList>
            <person name="Pan Q."/>
            <person name="Wen M."/>
            <person name="Jouanno E."/>
            <person name="Zahm M."/>
            <person name="Klopp C."/>
            <person name="Cabau C."/>
            <person name="Louis A."/>
            <person name="Berthelot C."/>
            <person name="Parey E."/>
            <person name="Roest Crollius H."/>
            <person name="Montfort J."/>
            <person name="Robinson-Rechavi M."/>
            <person name="Bouchez O."/>
            <person name="Lampietro C."/>
            <person name="Lopez Roques C."/>
            <person name="Donnadieu C."/>
            <person name="Postlethwait J."/>
            <person name="Bobe J."/>
            <person name="Verreycken H."/>
            <person name="Guiguen Y."/>
        </authorList>
    </citation>
    <scope>NUCLEOTIDE SEQUENCE [LARGE SCALE GENOMIC DNA]</scope>
    <source>
        <strain evidence="10">Up_M1</strain>
        <tissue evidence="10">Testis</tissue>
    </source>
</reference>
<dbReference type="InterPro" id="IPR037193">
    <property type="entry name" value="GDNF_alpha"/>
</dbReference>